<name>A0A9D3Y384_DREPO</name>
<evidence type="ECO:0000313" key="3">
    <source>
        <dbReference type="EMBL" id="KAH3690980.1"/>
    </source>
</evidence>
<feature type="chain" id="PRO_5039550791" evidence="2">
    <location>
        <begin position="25"/>
        <end position="346"/>
    </location>
</feature>
<sequence length="346" mass="38478">MPTIIAASVHILYVLIFCHQYCAAFGRSLQRNEAIGTGEIKHIVHDRHEQDNDAVGWIENRVKIYSQPRRKREEVSDSGTDSNRDAGRNISSDNLQSVLIADHEKRAVKGDSGYGFRPSDSGYGIRLSDSGYGSRLAAAHKIAFGYLQRVLFADLGKRAVVSESRYGTRFDANHNISQYYLHRSLFACMGNRAMDVSDTYISPEQQFLMDYGFRSSLTEDMVKRMHGVDSHSRRKRAVVGDSGYGSRLYAAHIVAHAKLQKKLIDDIGKRAAVIASGYGSRLGAAQNVANDNLLKCIFADLGKRSAVSYNRYSSRLLDAGHNVANDSLQKYLFADLGKRAVNVTDM</sequence>
<dbReference type="Proteomes" id="UP000828390">
    <property type="component" value="Unassembled WGS sequence"/>
</dbReference>
<accession>A0A9D3Y384</accession>
<reference evidence="3" key="2">
    <citation type="submission" date="2020-11" db="EMBL/GenBank/DDBJ databases">
        <authorList>
            <person name="McCartney M.A."/>
            <person name="Auch B."/>
            <person name="Kono T."/>
            <person name="Mallez S."/>
            <person name="Becker A."/>
            <person name="Gohl D.M."/>
            <person name="Silverstein K.A.T."/>
            <person name="Koren S."/>
            <person name="Bechman K.B."/>
            <person name="Herman A."/>
            <person name="Abrahante J.E."/>
            <person name="Garbe J."/>
        </authorList>
    </citation>
    <scope>NUCLEOTIDE SEQUENCE</scope>
    <source>
        <strain evidence="3">Duluth1</strain>
        <tissue evidence="3">Whole animal</tissue>
    </source>
</reference>
<feature type="signal peptide" evidence="2">
    <location>
        <begin position="1"/>
        <end position="24"/>
    </location>
</feature>
<keyword evidence="4" id="KW-1185">Reference proteome</keyword>
<dbReference type="AlphaFoldDB" id="A0A9D3Y384"/>
<gene>
    <name evidence="3" type="ORF">DPMN_192928</name>
</gene>
<organism evidence="3 4">
    <name type="scientific">Dreissena polymorpha</name>
    <name type="common">Zebra mussel</name>
    <name type="synonym">Mytilus polymorpha</name>
    <dbReference type="NCBI Taxonomy" id="45954"/>
    <lineage>
        <taxon>Eukaryota</taxon>
        <taxon>Metazoa</taxon>
        <taxon>Spiralia</taxon>
        <taxon>Lophotrochozoa</taxon>
        <taxon>Mollusca</taxon>
        <taxon>Bivalvia</taxon>
        <taxon>Autobranchia</taxon>
        <taxon>Heteroconchia</taxon>
        <taxon>Euheterodonta</taxon>
        <taxon>Imparidentia</taxon>
        <taxon>Neoheterodontei</taxon>
        <taxon>Myida</taxon>
        <taxon>Dreissenoidea</taxon>
        <taxon>Dreissenidae</taxon>
        <taxon>Dreissena</taxon>
    </lineage>
</organism>
<evidence type="ECO:0000313" key="4">
    <source>
        <dbReference type="Proteomes" id="UP000828390"/>
    </source>
</evidence>
<keyword evidence="2" id="KW-0732">Signal</keyword>
<comment type="caution">
    <text evidence="3">The sequence shown here is derived from an EMBL/GenBank/DDBJ whole genome shotgun (WGS) entry which is preliminary data.</text>
</comment>
<evidence type="ECO:0000256" key="1">
    <source>
        <dbReference type="SAM" id="MobiDB-lite"/>
    </source>
</evidence>
<proteinExistence type="predicted"/>
<dbReference type="EMBL" id="JAIWYP010000048">
    <property type="protein sequence ID" value="KAH3690980.1"/>
    <property type="molecule type" value="Genomic_DNA"/>
</dbReference>
<evidence type="ECO:0000256" key="2">
    <source>
        <dbReference type="SAM" id="SignalP"/>
    </source>
</evidence>
<reference evidence="3" key="1">
    <citation type="journal article" date="2019" name="bioRxiv">
        <title>The Genome of the Zebra Mussel, Dreissena polymorpha: A Resource for Invasive Species Research.</title>
        <authorList>
            <person name="McCartney M.A."/>
            <person name="Auch B."/>
            <person name="Kono T."/>
            <person name="Mallez S."/>
            <person name="Zhang Y."/>
            <person name="Obille A."/>
            <person name="Becker A."/>
            <person name="Abrahante J.E."/>
            <person name="Garbe J."/>
            <person name="Badalamenti J.P."/>
            <person name="Herman A."/>
            <person name="Mangelson H."/>
            <person name="Liachko I."/>
            <person name="Sullivan S."/>
            <person name="Sone E.D."/>
            <person name="Koren S."/>
            <person name="Silverstein K.A.T."/>
            <person name="Beckman K.B."/>
            <person name="Gohl D.M."/>
        </authorList>
    </citation>
    <scope>NUCLEOTIDE SEQUENCE</scope>
    <source>
        <strain evidence="3">Duluth1</strain>
        <tissue evidence="3">Whole animal</tissue>
    </source>
</reference>
<feature type="region of interest" description="Disordered" evidence="1">
    <location>
        <begin position="68"/>
        <end position="90"/>
    </location>
</feature>
<protein>
    <submittedName>
        <fullName evidence="3">Uncharacterized protein</fullName>
    </submittedName>
</protein>